<dbReference type="Gene3D" id="3.40.50.300">
    <property type="entry name" value="P-loop containing nucleotide triphosphate hydrolases"/>
    <property type="match status" value="2"/>
</dbReference>
<dbReference type="CDD" id="cd18808">
    <property type="entry name" value="SF1_C_Upf1"/>
    <property type="match status" value="1"/>
</dbReference>
<dbReference type="Pfam" id="PF13087">
    <property type="entry name" value="AAA_12"/>
    <property type="match status" value="1"/>
</dbReference>
<keyword evidence="2" id="KW-0862">Zinc</keyword>
<dbReference type="Proteomes" id="UP000604273">
    <property type="component" value="Unassembled WGS sequence"/>
</dbReference>
<dbReference type="InterPro" id="IPR000571">
    <property type="entry name" value="Znf_CCCH"/>
</dbReference>
<organism evidence="6 7">
    <name type="scientific">Fusarium gaditjirri</name>
    <dbReference type="NCBI Taxonomy" id="282569"/>
    <lineage>
        <taxon>Eukaryota</taxon>
        <taxon>Fungi</taxon>
        <taxon>Dikarya</taxon>
        <taxon>Ascomycota</taxon>
        <taxon>Pezizomycotina</taxon>
        <taxon>Sordariomycetes</taxon>
        <taxon>Hypocreomycetidae</taxon>
        <taxon>Hypocreales</taxon>
        <taxon>Nectriaceae</taxon>
        <taxon>Fusarium</taxon>
        <taxon>Fusarium nisikadoi species complex</taxon>
    </lineage>
</organism>
<keyword evidence="2" id="KW-0863">Zinc-finger</keyword>
<dbReference type="PANTHER" id="PTHR10887:SF445">
    <property type="entry name" value="NFX1-TYPE ZINC FINGER-CONTAINING PROTEIN 1"/>
    <property type="match status" value="1"/>
</dbReference>
<keyword evidence="1" id="KW-0547">Nucleotide-binding</keyword>
<evidence type="ECO:0000256" key="4">
    <source>
        <dbReference type="SAM" id="MobiDB-lite"/>
    </source>
</evidence>
<dbReference type="PANTHER" id="PTHR10887">
    <property type="entry name" value="DNA2/NAM7 HELICASE FAMILY"/>
    <property type="match status" value="1"/>
</dbReference>
<evidence type="ECO:0000313" key="7">
    <source>
        <dbReference type="Proteomes" id="UP000604273"/>
    </source>
</evidence>
<evidence type="ECO:0000256" key="2">
    <source>
        <dbReference type="PROSITE-ProRule" id="PRU00723"/>
    </source>
</evidence>
<feature type="region of interest" description="Disordered" evidence="4">
    <location>
        <begin position="233"/>
        <end position="259"/>
    </location>
</feature>
<dbReference type="InterPro" id="IPR041679">
    <property type="entry name" value="DNA2/NAM7-like_C"/>
</dbReference>
<reference evidence="6" key="1">
    <citation type="journal article" date="2020" name="BMC Genomics">
        <title>Correction to: Identification and distribution of gene clusters required for synthesis of sphingolipid metabolism inhibitors in diverse species of the filamentous fungus Fusarium.</title>
        <authorList>
            <person name="Kim H.S."/>
            <person name="Lohmar J.M."/>
            <person name="Busman M."/>
            <person name="Brown D.W."/>
            <person name="Naumann T.A."/>
            <person name="Divon H.H."/>
            <person name="Lysoe E."/>
            <person name="Uhlig S."/>
            <person name="Proctor R.H."/>
        </authorList>
    </citation>
    <scope>NUCLEOTIDE SEQUENCE</scope>
    <source>
        <strain evidence="6">NRRL 45417</strain>
    </source>
</reference>
<protein>
    <recommendedName>
        <fullName evidence="5">C3H1-type domain-containing protein</fullName>
    </recommendedName>
</protein>
<dbReference type="GO" id="GO:0031380">
    <property type="term" value="C:nuclear RNA-directed RNA polymerase complex"/>
    <property type="evidence" value="ECO:0007669"/>
    <property type="project" value="TreeGrafter"/>
</dbReference>
<dbReference type="InterPro" id="IPR041677">
    <property type="entry name" value="DNA2/NAM7_AAA_11"/>
</dbReference>
<evidence type="ECO:0000256" key="1">
    <source>
        <dbReference type="ARBA" id="ARBA00022806"/>
    </source>
</evidence>
<gene>
    <name evidence="6" type="ORF">FGADI_4122</name>
</gene>
<sequence length="1184" mass="131881">MASRGWGDGGSGPGQNFRTQICHHFKRGHCNFGKYYKFLHDTSLLSRGYVPQAPALSINNDIKKRQLTWKGLPRKDPRTFEDHLNDDDHEFHQKLARELVNDNSNGPRYVLQTAGNGVSTHIGTIYTLFAGTNGDRSIGLLNSLCEQALENTELITDILESAFPNIVRVLLTALHQLLNRVPQTRFCEELPDLMESVDKLVTQMAENDPDANLDEFLDRVAVLKRMVTSAKESLDSTEVSDKQRGRQPTTSTFPKNIEYPGGRHDNDFAAISKIAILPTYGEVVGEQDDYLPSTNFTDPHVLDDPLQRHIDSMFRLVRHDVLGPVKNILANLLRSDNILTGRLSNKDPQAQVYIGSCVENLPTQHILAKSPEKQQAWWNASSRLGYGTLVCFVSPGNEGVDMLLFKVTNKSTGRATKDEGDANSDIAPVHGTPSITVKLASHSRDDLLLLVKLFNTKALGVLVDFNGVIPDTFVPILKNLQEIKGENNIAFQQWILPSLPEDQSVSIPGYARRLDFSFSLKCITKDKAIDMFLDPEEPKSLSIEELEEAIGLDAGQCCGLVGALTREYALIQGPPGTGKSYLGVQLLRVLLAAKQKAHLGPILIICYTNHALDQFLKHLLDVGIARIIRIGGRSVAPELEGLNLRVVSQETQKTAVNSLRLGQNGPAWDLLHEFLQEDNLEIYEQFSDTADELTGEDGDPLSMWLTAGDVDVQDPTQFDLVVTTLAAEKDINALSLRARHALVADWMNRHQEEQADFLFEAMDDFEEQLKNINRVHDDVNQRTLVQAEVIELTTTSLAGRIDMLRSLKCKVVICEEAGEVKEADIISALMPGINNFELFLESTSGQKWQLDRSQFERRAEGEPGLAPAPFAQLDVQRRMRPEVSCLIRGVDSDLKGQQNVQNLPDVVEMLDNVFWPDNSHEEDNGGDGTRVRSHSNRWETYMATALIHHLVRQGKYRAEDIALLTPYMGQLQQLKAALSSDFEICLGDRDREQLTHEDFTDDLSSKEAVEKKKLLQTIRLATVDNFQGEEAKVIIVSLVRSNPERKVGFLRIENRINVLLSCAKHGMYLIGNTETYLNVPMGADVYEILINANAVGKELKICRLRHPEIQIACSEPEHPSLEVLRADAPSLALDGWKHVAISIRRLVTQVPCTMHSHAHDLALASELHATASVLNSAVNPVALA</sequence>
<accession>A0A8H4TDU4</accession>
<dbReference type="OrthoDB" id="2423195at2759"/>
<keyword evidence="1" id="KW-0067">ATP-binding</keyword>
<dbReference type="PROSITE" id="PS50103">
    <property type="entry name" value="ZF_C3H1"/>
    <property type="match status" value="1"/>
</dbReference>
<dbReference type="GO" id="GO:0004386">
    <property type="term" value="F:helicase activity"/>
    <property type="evidence" value="ECO:0007669"/>
    <property type="project" value="InterPro"/>
</dbReference>
<keyword evidence="7" id="KW-1185">Reference proteome</keyword>
<dbReference type="InterPro" id="IPR047187">
    <property type="entry name" value="SF1_C_Upf1"/>
</dbReference>
<proteinExistence type="predicted"/>
<feature type="coiled-coil region" evidence="3">
    <location>
        <begin position="748"/>
        <end position="782"/>
    </location>
</feature>
<dbReference type="Pfam" id="PF13086">
    <property type="entry name" value="AAA_11"/>
    <property type="match status" value="1"/>
</dbReference>
<reference evidence="6" key="2">
    <citation type="submission" date="2020-05" db="EMBL/GenBank/DDBJ databases">
        <authorList>
            <person name="Kim H.-S."/>
            <person name="Proctor R.H."/>
            <person name="Brown D.W."/>
        </authorList>
    </citation>
    <scope>NUCLEOTIDE SEQUENCE</scope>
    <source>
        <strain evidence="6">NRRL 45417</strain>
    </source>
</reference>
<dbReference type="GO" id="GO:0031048">
    <property type="term" value="P:regulatory ncRNA-mediated heterochromatin formation"/>
    <property type="evidence" value="ECO:0007669"/>
    <property type="project" value="TreeGrafter"/>
</dbReference>
<dbReference type="SUPFAM" id="SSF52540">
    <property type="entry name" value="P-loop containing nucleoside triphosphate hydrolases"/>
    <property type="match status" value="1"/>
</dbReference>
<keyword evidence="1" id="KW-0378">Hydrolase</keyword>
<feature type="zinc finger region" description="C3H1-type" evidence="2">
    <location>
        <begin position="16"/>
        <end position="43"/>
    </location>
</feature>
<evidence type="ECO:0000256" key="3">
    <source>
        <dbReference type="SAM" id="Coils"/>
    </source>
</evidence>
<dbReference type="EMBL" id="JABFAI010000091">
    <property type="protein sequence ID" value="KAF4955949.1"/>
    <property type="molecule type" value="Genomic_DNA"/>
</dbReference>
<dbReference type="InterPro" id="IPR027417">
    <property type="entry name" value="P-loop_NTPase"/>
</dbReference>
<comment type="caution">
    <text evidence="6">The sequence shown here is derived from an EMBL/GenBank/DDBJ whole genome shotgun (WGS) entry which is preliminary data.</text>
</comment>
<keyword evidence="2" id="KW-0479">Metal-binding</keyword>
<feature type="domain" description="C3H1-type" evidence="5">
    <location>
        <begin position="16"/>
        <end position="43"/>
    </location>
</feature>
<dbReference type="AlphaFoldDB" id="A0A8H4TDU4"/>
<evidence type="ECO:0000313" key="6">
    <source>
        <dbReference type="EMBL" id="KAF4955949.1"/>
    </source>
</evidence>
<evidence type="ECO:0000259" key="5">
    <source>
        <dbReference type="PROSITE" id="PS50103"/>
    </source>
</evidence>
<dbReference type="InterPro" id="IPR045055">
    <property type="entry name" value="DNA2/NAM7-like"/>
</dbReference>
<keyword evidence="3" id="KW-0175">Coiled coil</keyword>
<name>A0A8H4TDU4_9HYPO</name>
<dbReference type="GO" id="GO:0008270">
    <property type="term" value="F:zinc ion binding"/>
    <property type="evidence" value="ECO:0007669"/>
    <property type="project" value="UniProtKB-KW"/>
</dbReference>
<keyword evidence="1" id="KW-0347">Helicase</keyword>